<organism evidence="11 12">
    <name type="scientific">Paenibacillus bovis</name>
    <dbReference type="NCBI Taxonomy" id="1616788"/>
    <lineage>
        <taxon>Bacteria</taxon>
        <taxon>Bacillati</taxon>
        <taxon>Bacillota</taxon>
        <taxon>Bacilli</taxon>
        <taxon>Bacillales</taxon>
        <taxon>Paenibacillaceae</taxon>
        <taxon>Paenibacillus</taxon>
    </lineage>
</organism>
<dbReference type="GO" id="GO:0005737">
    <property type="term" value="C:cytoplasm"/>
    <property type="evidence" value="ECO:0007669"/>
    <property type="project" value="UniProtKB-SubCell"/>
</dbReference>
<keyword evidence="6 11" id="KW-0238">DNA-binding</keyword>
<accession>A0A172ZI69</accession>
<evidence type="ECO:0000259" key="10">
    <source>
        <dbReference type="PROSITE" id="PS50110"/>
    </source>
</evidence>
<evidence type="ECO:0000256" key="7">
    <source>
        <dbReference type="ARBA" id="ARBA00023163"/>
    </source>
</evidence>
<reference evidence="11 12" key="2">
    <citation type="journal article" date="2016" name="Int. J. Syst. Evol. Microbiol.">
        <title>Paenibacillus bovis sp. nov., isolated from raw yak (Bos grunniens) milk.</title>
        <authorList>
            <person name="Gao C."/>
            <person name="Han J."/>
            <person name="Liu Z."/>
            <person name="Xu X."/>
            <person name="Hang F."/>
            <person name="Wu Z."/>
        </authorList>
    </citation>
    <scope>NUCLEOTIDE SEQUENCE [LARGE SCALE GENOMIC DNA]</scope>
    <source>
        <strain evidence="11 12">BD3526</strain>
    </source>
</reference>
<dbReference type="AlphaFoldDB" id="A0A172ZI69"/>
<dbReference type="STRING" id="1616788.AR543_15880"/>
<evidence type="ECO:0000313" key="11">
    <source>
        <dbReference type="EMBL" id="ANF97335.1"/>
    </source>
</evidence>
<dbReference type="KEGG" id="pbv:AR543_15880"/>
<sequence length="548" mass="63671">MYTVMIVEDEMLVRIGLKNSVDWNKFNMKVIADLPDGQSAWDSYKQEKPDLIITDIRMPRMDGMELISRIREEDKQTRIVVLSCLEEFDLARRAMSLGVSGYILKLTMTEEEIETVLSGIQHEWNEQQTATSERTGGSLLPANLELIKEKFLKDFLLYGIYSAEEWERFVVQSEMRLSPVRIVACTIEVDNYSRLKQKFKDEHGHLIKMTLLNILNEITSSVKRGEGFYVDETHYLLLLSFEDILSEQAIRQQIAHILQRLQEVIRTYFSSSVSVGISQIGSAYKSLPVLYHESCQVLSHKFWTGTGLHHVRGEQINLLAIESQLERIRQYAPVRELLSPLRQERYEDYIRILRSHLQDDRKSIQHLLFQFIQWVSTSLYDHHQNEKTLLFNITGQLEQCDTLPEMLDQVTEYLSEVVEYSRNLLYMSNEIARALQYIKQNYAQNISLQQVADHVNLSFGYLSNLFKKELQITFIDYLNRYRIERAKELLIGTNLKSYDIAVQVGFSPEYTYFSKVFKKVTGLNPNEYRRQWLSSAGAGGGTGASQSL</sequence>
<gene>
    <name evidence="11" type="ORF">AR543_15880</name>
</gene>
<dbReference type="Gene3D" id="3.40.50.2300">
    <property type="match status" value="1"/>
</dbReference>
<dbReference type="PROSITE" id="PS01124">
    <property type="entry name" value="HTH_ARAC_FAMILY_2"/>
    <property type="match status" value="1"/>
</dbReference>
<dbReference type="OrthoDB" id="9794370at2"/>
<keyword evidence="2" id="KW-0963">Cytoplasm</keyword>
<keyword evidence="3 8" id="KW-0597">Phosphoprotein</keyword>
<evidence type="ECO:0000256" key="8">
    <source>
        <dbReference type="PROSITE-ProRule" id="PRU00169"/>
    </source>
</evidence>
<dbReference type="SUPFAM" id="SSF46689">
    <property type="entry name" value="Homeodomain-like"/>
    <property type="match status" value="2"/>
</dbReference>
<dbReference type="CDD" id="cd17536">
    <property type="entry name" value="REC_YesN-like"/>
    <property type="match status" value="1"/>
</dbReference>
<dbReference type="GO" id="GO:0043565">
    <property type="term" value="F:sequence-specific DNA binding"/>
    <property type="evidence" value="ECO:0007669"/>
    <property type="project" value="InterPro"/>
</dbReference>
<dbReference type="SUPFAM" id="SSF52172">
    <property type="entry name" value="CheY-like"/>
    <property type="match status" value="1"/>
</dbReference>
<dbReference type="Pfam" id="PF00072">
    <property type="entry name" value="Response_reg"/>
    <property type="match status" value="1"/>
</dbReference>
<dbReference type="InterPro" id="IPR009057">
    <property type="entry name" value="Homeodomain-like_sf"/>
</dbReference>
<dbReference type="InterPro" id="IPR011006">
    <property type="entry name" value="CheY-like_superfamily"/>
</dbReference>
<dbReference type="PANTHER" id="PTHR42713">
    <property type="entry name" value="HISTIDINE KINASE-RELATED"/>
    <property type="match status" value="1"/>
</dbReference>
<dbReference type="Pfam" id="PF12833">
    <property type="entry name" value="HTH_18"/>
    <property type="match status" value="1"/>
</dbReference>
<dbReference type="InterPro" id="IPR001789">
    <property type="entry name" value="Sig_transdc_resp-reg_receiver"/>
</dbReference>
<dbReference type="PANTHER" id="PTHR42713:SF3">
    <property type="entry name" value="TRANSCRIPTIONAL REGULATORY PROTEIN HPTR"/>
    <property type="match status" value="1"/>
</dbReference>
<feature type="domain" description="HTH araC/xylS-type" evidence="9">
    <location>
        <begin position="432"/>
        <end position="531"/>
    </location>
</feature>
<evidence type="ECO:0000256" key="6">
    <source>
        <dbReference type="ARBA" id="ARBA00023125"/>
    </source>
</evidence>
<dbReference type="SMART" id="SM00342">
    <property type="entry name" value="HTH_ARAC"/>
    <property type="match status" value="1"/>
</dbReference>
<proteinExistence type="predicted"/>
<reference evidence="12" key="1">
    <citation type="submission" date="2015-10" db="EMBL/GenBank/DDBJ databases">
        <title>Genome of Paenibacillus bovis sp. nov.</title>
        <authorList>
            <person name="Wu Z."/>
            <person name="Gao C."/>
            <person name="Liu Z."/>
            <person name="Zheng H."/>
        </authorList>
    </citation>
    <scope>NUCLEOTIDE SEQUENCE [LARGE SCALE GENOMIC DNA]</scope>
    <source>
        <strain evidence="12">BD3526</strain>
    </source>
</reference>
<protein>
    <submittedName>
        <fullName evidence="11">DNA-binding response regulator</fullName>
    </submittedName>
</protein>
<dbReference type="Gene3D" id="1.10.10.60">
    <property type="entry name" value="Homeodomain-like"/>
    <property type="match status" value="2"/>
</dbReference>
<dbReference type="InterPro" id="IPR018060">
    <property type="entry name" value="HTH_AraC"/>
</dbReference>
<dbReference type="GO" id="GO:0003700">
    <property type="term" value="F:DNA-binding transcription factor activity"/>
    <property type="evidence" value="ECO:0007669"/>
    <property type="project" value="InterPro"/>
</dbReference>
<evidence type="ECO:0000256" key="3">
    <source>
        <dbReference type="ARBA" id="ARBA00022553"/>
    </source>
</evidence>
<dbReference type="SMART" id="SM00448">
    <property type="entry name" value="REC"/>
    <property type="match status" value="1"/>
</dbReference>
<keyword evidence="5" id="KW-0805">Transcription regulation</keyword>
<keyword evidence="12" id="KW-1185">Reference proteome</keyword>
<keyword evidence="7" id="KW-0804">Transcription</keyword>
<feature type="modified residue" description="4-aspartylphosphate" evidence="8">
    <location>
        <position position="55"/>
    </location>
</feature>
<dbReference type="GO" id="GO:0000160">
    <property type="term" value="P:phosphorelay signal transduction system"/>
    <property type="evidence" value="ECO:0007669"/>
    <property type="project" value="UniProtKB-KW"/>
</dbReference>
<dbReference type="EMBL" id="CP013023">
    <property type="protein sequence ID" value="ANF97335.1"/>
    <property type="molecule type" value="Genomic_DNA"/>
</dbReference>
<evidence type="ECO:0000256" key="2">
    <source>
        <dbReference type="ARBA" id="ARBA00022490"/>
    </source>
</evidence>
<dbReference type="Proteomes" id="UP000078148">
    <property type="component" value="Chromosome"/>
</dbReference>
<evidence type="ECO:0000313" key="12">
    <source>
        <dbReference type="Proteomes" id="UP000078148"/>
    </source>
</evidence>
<evidence type="ECO:0000256" key="5">
    <source>
        <dbReference type="ARBA" id="ARBA00023015"/>
    </source>
</evidence>
<keyword evidence="4" id="KW-0902">Two-component regulatory system</keyword>
<dbReference type="InterPro" id="IPR051552">
    <property type="entry name" value="HptR"/>
</dbReference>
<evidence type="ECO:0000256" key="1">
    <source>
        <dbReference type="ARBA" id="ARBA00004496"/>
    </source>
</evidence>
<dbReference type="PROSITE" id="PS50110">
    <property type="entry name" value="RESPONSE_REGULATORY"/>
    <property type="match status" value="1"/>
</dbReference>
<dbReference type="RefSeq" id="WP_060535448.1">
    <property type="nucleotide sequence ID" value="NZ_CP013023.1"/>
</dbReference>
<evidence type="ECO:0000256" key="4">
    <source>
        <dbReference type="ARBA" id="ARBA00023012"/>
    </source>
</evidence>
<evidence type="ECO:0000259" key="9">
    <source>
        <dbReference type="PROSITE" id="PS01124"/>
    </source>
</evidence>
<feature type="domain" description="Response regulatory" evidence="10">
    <location>
        <begin position="3"/>
        <end position="120"/>
    </location>
</feature>
<name>A0A172ZI69_9BACL</name>
<comment type="subcellular location">
    <subcellularLocation>
        <location evidence="1">Cytoplasm</location>
    </subcellularLocation>
</comment>